<evidence type="ECO:0000313" key="3">
    <source>
        <dbReference type="Proteomes" id="UP001519287"/>
    </source>
</evidence>
<keyword evidence="3" id="KW-1185">Reference proteome</keyword>
<comment type="caution">
    <text evidence="2">The sequence shown here is derived from an EMBL/GenBank/DDBJ whole genome shotgun (WGS) entry which is preliminary data.</text>
</comment>
<evidence type="ECO:0000313" key="2">
    <source>
        <dbReference type="EMBL" id="MBP1996923.1"/>
    </source>
</evidence>
<gene>
    <name evidence="2" type="ORF">J2Z66_008601</name>
</gene>
<feature type="compositionally biased region" description="Low complexity" evidence="1">
    <location>
        <begin position="1"/>
        <end position="13"/>
    </location>
</feature>
<proteinExistence type="predicted"/>
<dbReference type="EMBL" id="JAGGLB010000061">
    <property type="protein sequence ID" value="MBP1996923.1"/>
    <property type="molecule type" value="Genomic_DNA"/>
</dbReference>
<name>A0ABS4JAP8_9BACL</name>
<feature type="region of interest" description="Disordered" evidence="1">
    <location>
        <begin position="1"/>
        <end position="48"/>
    </location>
</feature>
<evidence type="ECO:0000256" key="1">
    <source>
        <dbReference type="SAM" id="MobiDB-lite"/>
    </source>
</evidence>
<dbReference type="RefSeq" id="WP_209979791.1">
    <property type="nucleotide sequence ID" value="NZ_JAGGLB010000061.1"/>
</dbReference>
<organism evidence="2 3">
    <name type="scientific">Paenibacillus eucommiae</name>
    <dbReference type="NCBI Taxonomy" id="1355755"/>
    <lineage>
        <taxon>Bacteria</taxon>
        <taxon>Bacillati</taxon>
        <taxon>Bacillota</taxon>
        <taxon>Bacilli</taxon>
        <taxon>Bacillales</taxon>
        <taxon>Paenibacillaceae</taxon>
        <taxon>Paenibacillus</taxon>
    </lineage>
</organism>
<sequence>MARSQKSLSSRSSRAPDDWLLSCSSGLPGTPAGAGLPDLPDPPGQERAAAVSAACRHTPCDYGALAQQTDSIAEKPLIRISTRGTSC</sequence>
<protein>
    <submittedName>
        <fullName evidence="2">Uncharacterized protein</fullName>
    </submittedName>
</protein>
<feature type="compositionally biased region" description="Low complexity" evidence="1">
    <location>
        <begin position="26"/>
        <end position="38"/>
    </location>
</feature>
<reference evidence="2 3" key="1">
    <citation type="submission" date="2021-03" db="EMBL/GenBank/DDBJ databases">
        <title>Genomic Encyclopedia of Type Strains, Phase IV (KMG-IV): sequencing the most valuable type-strain genomes for metagenomic binning, comparative biology and taxonomic classification.</title>
        <authorList>
            <person name="Goeker M."/>
        </authorList>
    </citation>
    <scope>NUCLEOTIDE SEQUENCE [LARGE SCALE GENOMIC DNA]</scope>
    <source>
        <strain evidence="2 3">DSM 26048</strain>
    </source>
</reference>
<dbReference type="Proteomes" id="UP001519287">
    <property type="component" value="Unassembled WGS sequence"/>
</dbReference>
<accession>A0ABS4JAP8</accession>